<reference evidence="2 6" key="1">
    <citation type="submission" date="2018-08" db="EMBL/GenBank/DDBJ databases">
        <title>Draft genome of Streptococcus sp .nov. Z2.</title>
        <authorList>
            <person name="Tian Z."/>
        </authorList>
    </citation>
    <scope>NUCLEOTIDE SEQUENCE [LARGE SCALE GENOMIC DNA]</scope>
    <source>
        <strain evidence="2 6">Z2</strain>
    </source>
</reference>
<keyword evidence="6" id="KW-1185">Reference proteome</keyword>
<dbReference type="GO" id="GO:0016740">
    <property type="term" value="F:transferase activity"/>
    <property type="evidence" value="ECO:0007669"/>
    <property type="project" value="UniProtKB-KW"/>
</dbReference>
<dbReference type="EMBL" id="CP031733">
    <property type="protein sequence ID" value="AXQ79304.1"/>
    <property type="molecule type" value="Genomic_DNA"/>
</dbReference>
<protein>
    <submittedName>
        <fullName evidence="3">Nucleotidyltransferase family protein</fullName>
    </submittedName>
</protein>
<accession>A0A346NE59</accession>
<dbReference type="Pfam" id="PF06042">
    <property type="entry name" value="NTP_transf_6"/>
    <property type="match status" value="1"/>
</dbReference>
<dbReference type="KEGG" id="schj:DDV21_009555"/>
<dbReference type="RefSeq" id="WP_116878312.1">
    <property type="nucleotide sequence ID" value="NZ_CP031733.1"/>
</dbReference>
<dbReference type="Proteomes" id="UP000262901">
    <property type="component" value="Unassembled WGS sequence"/>
</dbReference>
<proteinExistence type="predicted"/>
<dbReference type="EMBL" id="QVQY01000014">
    <property type="protein sequence ID" value="RFU50883.1"/>
    <property type="molecule type" value="Genomic_DNA"/>
</dbReference>
<accession>A0A372KL65</accession>
<dbReference type="EMBL" id="QVQZ01000013">
    <property type="protein sequence ID" value="RFU53029.1"/>
    <property type="molecule type" value="Genomic_DNA"/>
</dbReference>
<dbReference type="InterPro" id="IPR009267">
    <property type="entry name" value="NTP_transf_6"/>
</dbReference>
<reference evidence="3 5" key="2">
    <citation type="submission" date="2018-08" db="EMBL/GenBank/DDBJ databases">
        <title>Draft genome of Streptococcus sp. nov. Z1.</title>
        <authorList>
            <person name="Tian Z."/>
        </authorList>
    </citation>
    <scope>NUCLEOTIDE SEQUENCE [LARGE SCALE GENOMIC DNA]</scope>
    <source>
        <strain evidence="3">Z1</strain>
        <strain evidence="5">Z1(2018)</strain>
    </source>
</reference>
<organism evidence="3 5">
    <name type="scientific">Streptococcus chenjunshii</name>
    <dbReference type="NCBI Taxonomy" id="2173853"/>
    <lineage>
        <taxon>Bacteria</taxon>
        <taxon>Bacillati</taxon>
        <taxon>Bacillota</taxon>
        <taxon>Bacilli</taxon>
        <taxon>Lactobacillales</taxon>
        <taxon>Streptococcaceae</taxon>
        <taxon>Streptococcus</taxon>
    </lineage>
</organism>
<evidence type="ECO:0000313" key="4">
    <source>
        <dbReference type="Proteomes" id="UP000246115"/>
    </source>
</evidence>
<dbReference type="Proteomes" id="UP000264056">
    <property type="component" value="Unassembled WGS sequence"/>
</dbReference>
<reference evidence="4" key="3">
    <citation type="submission" date="2018-08" db="EMBL/GenBank/DDBJ databases">
        <title>Streptococcus chenjunshii sp. nov., isolated from stools sample of the Tibetan antelope in the Qinghai-Tibet plateau, China.</title>
        <authorList>
            <person name="Tian Z."/>
        </authorList>
    </citation>
    <scope>NUCLEOTIDE SEQUENCE [LARGE SCALE GENOMIC DNA]</scope>
    <source>
        <strain evidence="4">Z15</strain>
    </source>
</reference>
<dbReference type="PANTHER" id="PTHR39166:SF1">
    <property type="entry name" value="BLL1166 PROTEIN"/>
    <property type="match status" value="1"/>
</dbReference>
<dbReference type="PANTHER" id="PTHR39166">
    <property type="entry name" value="BLL1166 PROTEIN"/>
    <property type="match status" value="1"/>
</dbReference>
<evidence type="ECO:0000313" key="5">
    <source>
        <dbReference type="Proteomes" id="UP000262901"/>
    </source>
</evidence>
<keyword evidence="3" id="KW-0808">Transferase</keyword>
<evidence type="ECO:0000313" key="1">
    <source>
        <dbReference type="EMBL" id="AXQ79304.1"/>
    </source>
</evidence>
<reference evidence="1" key="4">
    <citation type="journal article" date="2019" name="Int. J. Syst. Evol. Microbiol.">
        <title>Streptococcus chenjunshii sp. nov. isolated from feces of Tibetan antelopes.</title>
        <authorList>
            <person name="Tian Z."/>
            <person name="Lu S."/>
            <person name="Jin D."/>
            <person name="Yang J."/>
            <person name="Pu J."/>
            <person name="Lai X.H."/>
            <person name="Bai X.N."/>
            <person name="Wu X.M."/>
            <person name="Li J."/>
            <person name="Wang S."/>
            <person name="Xu J."/>
        </authorList>
    </citation>
    <scope>NUCLEOTIDE SEQUENCE</scope>
    <source>
        <strain evidence="1">Z15</strain>
    </source>
</reference>
<dbReference type="AlphaFoldDB" id="A0A372KL65"/>
<gene>
    <name evidence="1" type="ORF">DDV21_009555</name>
    <name evidence="2" type="ORF">DDV22_06285</name>
    <name evidence="3" type="ORF">DDV23_06545</name>
</gene>
<dbReference type="OrthoDB" id="1901124at2"/>
<dbReference type="Proteomes" id="UP000246115">
    <property type="component" value="Chromosome"/>
</dbReference>
<name>A0A372KL65_9STRE</name>
<sequence length="183" mass="21756">MTVKELLEKDSRIMTILEIIADLDLQDAWLCAGTLRNYIWQSLSDDAFSLGQTDVDVVFYDEKMSYEETIEKERHLQELYPAYNWELKNQVYMHYHSPHTGAYTSATDAIAKFPERCTAIGARLDRDKQLCLFLPYGEEDLLTFKIRPTPHFAQNADRLRLYKERLLKKDWQNKWPQLEIEWE</sequence>
<evidence type="ECO:0000313" key="6">
    <source>
        <dbReference type="Proteomes" id="UP000264056"/>
    </source>
</evidence>
<evidence type="ECO:0000313" key="2">
    <source>
        <dbReference type="EMBL" id="RFU50883.1"/>
    </source>
</evidence>
<evidence type="ECO:0000313" key="3">
    <source>
        <dbReference type="EMBL" id="RFU53029.1"/>
    </source>
</evidence>